<dbReference type="Gene3D" id="3.40.30.10">
    <property type="entry name" value="Glutaredoxin"/>
    <property type="match status" value="1"/>
</dbReference>
<dbReference type="SUPFAM" id="SSF52833">
    <property type="entry name" value="Thioredoxin-like"/>
    <property type="match status" value="1"/>
</dbReference>
<name>A0A517QQR7_9PLAN</name>
<feature type="domain" description="Thioredoxin-like fold" evidence="4">
    <location>
        <begin position="202"/>
        <end position="283"/>
    </location>
</feature>
<proteinExistence type="predicted"/>
<organism evidence="5 6">
    <name type="scientific">Thalassoglobus polymorphus</name>
    <dbReference type="NCBI Taxonomy" id="2527994"/>
    <lineage>
        <taxon>Bacteria</taxon>
        <taxon>Pseudomonadati</taxon>
        <taxon>Planctomycetota</taxon>
        <taxon>Planctomycetia</taxon>
        <taxon>Planctomycetales</taxon>
        <taxon>Planctomycetaceae</taxon>
        <taxon>Thalassoglobus</taxon>
    </lineage>
</organism>
<keyword evidence="2" id="KW-1133">Transmembrane helix</keyword>
<feature type="region of interest" description="Disordered" evidence="1">
    <location>
        <begin position="394"/>
        <end position="420"/>
    </location>
</feature>
<dbReference type="InterPro" id="IPR036249">
    <property type="entry name" value="Thioredoxin-like_sf"/>
</dbReference>
<evidence type="ECO:0000256" key="1">
    <source>
        <dbReference type="SAM" id="MobiDB-lite"/>
    </source>
</evidence>
<evidence type="ECO:0000313" key="5">
    <source>
        <dbReference type="EMBL" id="QDT33981.1"/>
    </source>
</evidence>
<dbReference type="SUPFAM" id="SSF50494">
    <property type="entry name" value="Trypsin-like serine proteases"/>
    <property type="match status" value="1"/>
</dbReference>
<evidence type="ECO:0000256" key="3">
    <source>
        <dbReference type="SAM" id="SignalP"/>
    </source>
</evidence>
<dbReference type="InterPro" id="IPR012336">
    <property type="entry name" value="Thioredoxin-like_fold"/>
</dbReference>
<feature type="transmembrane region" description="Helical" evidence="2">
    <location>
        <begin position="364"/>
        <end position="388"/>
    </location>
</feature>
<feature type="chain" id="PRO_5021824215" description="Thioredoxin-like fold domain-containing protein" evidence="3">
    <location>
        <begin position="20"/>
        <end position="482"/>
    </location>
</feature>
<feature type="region of interest" description="Disordered" evidence="1">
    <location>
        <begin position="312"/>
        <end position="347"/>
    </location>
</feature>
<gene>
    <name evidence="5" type="ORF">Mal48_32380</name>
</gene>
<dbReference type="Gene3D" id="2.40.10.120">
    <property type="match status" value="1"/>
</dbReference>
<dbReference type="AlphaFoldDB" id="A0A517QQR7"/>
<dbReference type="Pfam" id="PF13365">
    <property type="entry name" value="Trypsin_2"/>
    <property type="match status" value="1"/>
</dbReference>
<keyword evidence="2" id="KW-0812">Transmembrane</keyword>
<sequence length="482" mass="51908" precursor="true">MLKHVASLLILLWTTSVHGAVADAVVMVDGCSGVCVDPAGLVLTVRHCNLPETVTVRFKDRSVTATRIYVCREIEGPVVYDCEGDGYPHVPVAASPPRVGERLWSYGYPSINDRRELRWTSGPLLRWSTFEYGGGSFSGNVVGFRTCPGWSGGPLLNAKGEVCGLLNSTDCATSVFVSSASVRDAYAATRSRTEPTPPAVVDGRPKLYVFGSMSCTPCRRFKDDYGTGTDLRRMLEATYAVEFVDIDKQAEIARRFGVSEVPTFLVPGRDPIVGYEGADKLLIALGLRQEIVSRPPPQRVVVPAEPALVPPAVETPAEPATPEPPPTTPKPVTAETPLVTTEPSATSTEAVERMSGVVEKAVTLATWLGVSGMTGGAGGLLLGGIALWRTLRKRRRSRTGRDPPTIEKPPMVTVDSPPPPQAIVPETRFAPYERDTFAEAFSWAESELVRKYPGAVGTLESLRGLIDQYLAAKGLKRPAAHP</sequence>
<dbReference type="RefSeq" id="WP_145201182.1">
    <property type="nucleotide sequence ID" value="NZ_CP036267.1"/>
</dbReference>
<feature type="compositionally biased region" description="Polar residues" evidence="1">
    <location>
        <begin position="338"/>
        <end position="347"/>
    </location>
</feature>
<keyword evidence="2" id="KW-0472">Membrane</keyword>
<dbReference type="KEGG" id="tpol:Mal48_32380"/>
<dbReference type="InterPro" id="IPR009003">
    <property type="entry name" value="Peptidase_S1_PA"/>
</dbReference>
<dbReference type="OrthoDB" id="260078at2"/>
<keyword evidence="6" id="KW-1185">Reference proteome</keyword>
<dbReference type="Pfam" id="PF13098">
    <property type="entry name" value="Thioredoxin_2"/>
    <property type="match status" value="1"/>
</dbReference>
<evidence type="ECO:0000256" key="2">
    <source>
        <dbReference type="SAM" id="Phobius"/>
    </source>
</evidence>
<dbReference type="EMBL" id="CP036267">
    <property type="protein sequence ID" value="QDT33981.1"/>
    <property type="molecule type" value="Genomic_DNA"/>
</dbReference>
<evidence type="ECO:0000313" key="6">
    <source>
        <dbReference type="Proteomes" id="UP000315724"/>
    </source>
</evidence>
<evidence type="ECO:0000259" key="4">
    <source>
        <dbReference type="Pfam" id="PF13098"/>
    </source>
</evidence>
<keyword evidence="3" id="KW-0732">Signal</keyword>
<protein>
    <recommendedName>
        <fullName evidence="4">Thioredoxin-like fold domain-containing protein</fullName>
    </recommendedName>
</protein>
<reference evidence="5 6" key="1">
    <citation type="submission" date="2019-02" db="EMBL/GenBank/DDBJ databases">
        <title>Deep-cultivation of Planctomycetes and their phenomic and genomic characterization uncovers novel biology.</title>
        <authorList>
            <person name="Wiegand S."/>
            <person name="Jogler M."/>
            <person name="Boedeker C."/>
            <person name="Pinto D."/>
            <person name="Vollmers J."/>
            <person name="Rivas-Marin E."/>
            <person name="Kohn T."/>
            <person name="Peeters S.H."/>
            <person name="Heuer A."/>
            <person name="Rast P."/>
            <person name="Oberbeckmann S."/>
            <person name="Bunk B."/>
            <person name="Jeske O."/>
            <person name="Meyerdierks A."/>
            <person name="Storesund J.E."/>
            <person name="Kallscheuer N."/>
            <person name="Luecker S."/>
            <person name="Lage O.M."/>
            <person name="Pohl T."/>
            <person name="Merkel B.J."/>
            <person name="Hornburger P."/>
            <person name="Mueller R.-W."/>
            <person name="Bruemmer F."/>
            <person name="Labrenz M."/>
            <person name="Spormann A.M."/>
            <person name="Op den Camp H."/>
            <person name="Overmann J."/>
            <person name="Amann R."/>
            <person name="Jetten M.S.M."/>
            <person name="Mascher T."/>
            <person name="Medema M.H."/>
            <person name="Devos D.P."/>
            <person name="Kaster A.-K."/>
            <person name="Ovreas L."/>
            <person name="Rohde M."/>
            <person name="Galperin M.Y."/>
            <person name="Jogler C."/>
        </authorList>
    </citation>
    <scope>NUCLEOTIDE SEQUENCE [LARGE SCALE GENOMIC DNA]</scope>
    <source>
        <strain evidence="5 6">Mal48</strain>
    </source>
</reference>
<feature type="compositionally biased region" description="Pro residues" evidence="1">
    <location>
        <begin position="319"/>
        <end position="329"/>
    </location>
</feature>
<dbReference type="Proteomes" id="UP000315724">
    <property type="component" value="Chromosome"/>
</dbReference>
<dbReference type="CDD" id="cd02947">
    <property type="entry name" value="TRX_family"/>
    <property type="match status" value="1"/>
</dbReference>
<feature type="signal peptide" evidence="3">
    <location>
        <begin position="1"/>
        <end position="19"/>
    </location>
</feature>
<accession>A0A517QQR7</accession>